<proteinExistence type="predicted"/>
<dbReference type="PROSITE" id="PS51186">
    <property type="entry name" value="GNAT"/>
    <property type="match status" value="1"/>
</dbReference>
<dbReference type="SUPFAM" id="SSF55729">
    <property type="entry name" value="Acyl-CoA N-acyltransferases (Nat)"/>
    <property type="match status" value="1"/>
</dbReference>
<evidence type="ECO:0000259" key="1">
    <source>
        <dbReference type="PROSITE" id="PS51186"/>
    </source>
</evidence>
<evidence type="ECO:0000313" key="3">
    <source>
        <dbReference type="Proteomes" id="UP001600941"/>
    </source>
</evidence>
<accession>A0ABQ0BSS3</accession>
<reference evidence="2 3" key="1">
    <citation type="submission" date="2024-04" db="EMBL/GenBank/DDBJ databases">
        <title>Defined microbial consortia suppress multidrug-resistant proinflammatory Enterobacteriaceae via ecological control.</title>
        <authorList>
            <person name="Furuichi M."/>
            <person name="Kawaguchi T."/>
            <person name="Pust M."/>
            <person name="Yasuma K."/>
            <person name="Plichta D."/>
            <person name="Hasegawa N."/>
            <person name="Ohya T."/>
            <person name="Bhattarai S."/>
            <person name="Sasajima S."/>
            <person name="Aoto Y."/>
            <person name="Tuganbaev T."/>
            <person name="Yaginuma M."/>
            <person name="Ueda M."/>
            <person name="Okahashi N."/>
            <person name="Amafuji K."/>
            <person name="Kiridooshi Y."/>
            <person name="Sugita K."/>
            <person name="Strazar M."/>
            <person name="Skelly A."/>
            <person name="Suda W."/>
            <person name="Hattori M."/>
            <person name="Nakamoto N."/>
            <person name="Caballero S."/>
            <person name="Norman J."/>
            <person name="Olle B."/>
            <person name="Tanoue T."/>
            <person name="Arita M."/>
            <person name="Bucci V."/>
            <person name="Atarashi K."/>
            <person name="Xavier R."/>
            <person name="Honda K."/>
        </authorList>
    </citation>
    <scope>NUCLEOTIDE SEQUENCE [LARGE SCALE GENOMIC DNA]</scope>
    <source>
        <strain evidence="3">k34-0107-D12</strain>
    </source>
</reference>
<name>A0ABQ0BSS3_9FIRM</name>
<evidence type="ECO:0000313" key="2">
    <source>
        <dbReference type="EMBL" id="GAA6499599.1"/>
    </source>
</evidence>
<dbReference type="CDD" id="cd04301">
    <property type="entry name" value="NAT_SF"/>
    <property type="match status" value="1"/>
</dbReference>
<dbReference type="RefSeq" id="WP_054352346.1">
    <property type="nucleotide sequence ID" value="NZ_AP031413.1"/>
</dbReference>
<dbReference type="InterPro" id="IPR016181">
    <property type="entry name" value="Acyl_CoA_acyltransferase"/>
</dbReference>
<organism evidence="2 3">
    <name type="scientific">Blautia parvula</name>
    <dbReference type="NCBI Taxonomy" id="2877527"/>
    <lineage>
        <taxon>Bacteria</taxon>
        <taxon>Bacillati</taxon>
        <taxon>Bacillota</taxon>
        <taxon>Clostridia</taxon>
        <taxon>Lachnospirales</taxon>
        <taxon>Lachnospiraceae</taxon>
        <taxon>Blautia</taxon>
    </lineage>
</organism>
<protein>
    <recommendedName>
        <fullName evidence="1">N-acetyltransferase domain-containing protein</fullName>
    </recommendedName>
</protein>
<gene>
    <name evidence="2" type="ORF">K340107D12_24150</name>
</gene>
<dbReference type="Pfam" id="PF13508">
    <property type="entry name" value="Acetyltransf_7"/>
    <property type="match status" value="1"/>
</dbReference>
<dbReference type="EMBL" id="BAABZQ010000001">
    <property type="protein sequence ID" value="GAA6499599.1"/>
    <property type="molecule type" value="Genomic_DNA"/>
</dbReference>
<dbReference type="Proteomes" id="UP001600941">
    <property type="component" value="Unassembled WGS sequence"/>
</dbReference>
<comment type="caution">
    <text evidence="2">The sequence shown here is derived from an EMBL/GenBank/DDBJ whole genome shotgun (WGS) entry which is preliminary data.</text>
</comment>
<keyword evidence="3" id="KW-1185">Reference proteome</keyword>
<sequence>MNVRAERLDNESIRYIYKTYMKKDFPRSELKPLKSILALTESGRGDGYGFYDGNALAGYAFLIKAPSGRAYLIDYLAVLPSVRGRGYGSACLLALQSILDKRDMYSDKEAVREKEGYIIMAETEDPSFAAREEELQVRRRRIRFYEKNGFFDSRNTCRLFGVEYRILGKSSAAAEKEEIQIRCREELDSIYRTVIPKIVYGSQVIWL</sequence>
<dbReference type="Gene3D" id="3.40.630.30">
    <property type="match status" value="1"/>
</dbReference>
<dbReference type="InterPro" id="IPR000182">
    <property type="entry name" value="GNAT_dom"/>
</dbReference>
<feature type="domain" description="N-acetyltransferase" evidence="1">
    <location>
        <begin position="1"/>
        <end position="169"/>
    </location>
</feature>